<accession>A0ACB8ELH7</accession>
<comment type="caution">
    <text evidence="1">The sequence shown here is derived from an EMBL/GenBank/DDBJ whole genome shotgun (WGS) entry which is preliminary data.</text>
</comment>
<proteinExistence type="predicted"/>
<reference evidence="1" key="1">
    <citation type="submission" date="2021-08" db="EMBL/GenBank/DDBJ databases">
        <title>The first chromosome-level gecko genome reveals the dynamic sex chromosomes of Neotropical dwarf geckos (Sphaerodactylidae: Sphaerodactylus).</title>
        <authorList>
            <person name="Pinto B.J."/>
            <person name="Keating S.E."/>
            <person name="Gamble T."/>
        </authorList>
    </citation>
    <scope>NUCLEOTIDE SEQUENCE</scope>
    <source>
        <strain evidence="1">TG3544</strain>
    </source>
</reference>
<keyword evidence="2" id="KW-1185">Reference proteome</keyword>
<protein>
    <submittedName>
        <fullName evidence="1">Uncharacterized protein</fullName>
    </submittedName>
</protein>
<organism evidence="1 2">
    <name type="scientific">Sphaerodactylus townsendi</name>
    <dbReference type="NCBI Taxonomy" id="933632"/>
    <lineage>
        <taxon>Eukaryota</taxon>
        <taxon>Metazoa</taxon>
        <taxon>Chordata</taxon>
        <taxon>Craniata</taxon>
        <taxon>Vertebrata</taxon>
        <taxon>Euteleostomi</taxon>
        <taxon>Lepidosauria</taxon>
        <taxon>Squamata</taxon>
        <taxon>Bifurcata</taxon>
        <taxon>Gekkota</taxon>
        <taxon>Sphaerodactylidae</taxon>
        <taxon>Sphaerodactylus</taxon>
    </lineage>
</organism>
<evidence type="ECO:0000313" key="2">
    <source>
        <dbReference type="Proteomes" id="UP000827872"/>
    </source>
</evidence>
<dbReference type="EMBL" id="CM037616">
    <property type="protein sequence ID" value="KAH7993424.1"/>
    <property type="molecule type" value="Genomic_DNA"/>
</dbReference>
<name>A0ACB8ELH7_9SAUR</name>
<sequence length="890" mass="94604">MATETLSCPPAATGEGHGDTLLESRESSQASQGESRDMAKNIALTGSPEDSSVPAWDDALISFAEDPVVEEPSTSVGKDGRCNESALSPLRSSETFKTADSDQEPNSSHFVLQSKEPDLVLEQLKTGDISSLSPPGEDARDPECQDKTPEALSEGVDPAETSAQVTEGEEERPPNYCEIHPTDSSKQSQPLDMPSELSQGDKGNLCVGYRDSFQVHSEQQKPDSNISSQPGVGEESGEMNSHGQTPGVAPEFTEPTEAAGSPQETARDAENDRDHLRPRPPILLLQEAESPRQALEGSCSDSPGHDPSGASSPEPRGASDAADIRAGLQPGCQEMADTEEGERAPVAAGEVPGDPKGPLSEETPEDNSQVWEKELVAPGRECVAVGSSQALALADPLSGAGICCQQRAAGTGWDTFPEARAPLSPVATSDSLGPAPGGLAPEGDKDGREGPNAPESRAAGSRSKALGEVGTEAVVASQGEEEAAGIAGPEGTVGEAVGAKFLAREVPSVESGTGLSPEDPSEAMVLACSEESLDTRRQEDSHNLSGTQYLASSSEGAGSQAKPGGGVLFHSADTTDLAGTTDPACATPFLDERSGAGGPRCSMDWMENDAGSPENYCPTAETPIEREIRVHLEREELLRQQRGLAGSRGPQEYVEVQIRSILSQSVPQTPLPKEKERQWAGAQMQRDIQRECQREEDLVQLGKVRGAYDRGTPQELQEKKMLFEQQAAPGPGTPVKTVAGSSQGHKERSCAEANGVPSPVAPASGALPERPSAANPFFCLRAKSPQSLLEREVQEAQERERELQRQRHKIYGAALPRQPEEALDQDEDVPFQPERLPCKKLDVTWPPPSLPEPCQVNGLHQPERSPRSRQKSSLIQRWESGTVGNQENHD</sequence>
<dbReference type="Proteomes" id="UP000827872">
    <property type="component" value="Linkage Group LG03"/>
</dbReference>
<evidence type="ECO:0000313" key="1">
    <source>
        <dbReference type="EMBL" id="KAH7993424.1"/>
    </source>
</evidence>
<gene>
    <name evidence="1" type="ORF">K3G42_030971</name>
</gene>